<sequence length="150" mass="17047">MNSMFFWIIVCFWLIPMGIRMYNRSRMRRTRNDEFENNGYRNFPGGLPGNYNQGPYGQNPYPPGPAPMNPPPPGRYDPRPYDPSMYPPEPPAPQAAPPSSSIPAAKSPLPHDAAPQGYRARKLAELDQQFSDGKIAMEEYMKLRQEIMNG</sequence>
<feature type="compositionally biased region" description="Pro residues" evidence="1">
    <location>
        <begin position="85"/>
        <end position="96"/>
    </location>
</feature>
<keyword evidence="2" id="KW-0812">Transmembrane</keyword>
<protein>
    <recommendedName>
        <fullName evidence="5">SHOCT domain-containing protein</fullName>
    </recommendedName>
</protein>
<keyword evidence="2" id="KW-0472">Membrane</keyword>
<proteinExistence type="predicted"/>
<dbReference type="Proteomes" id="UP000295511">
    <property type="component" value="Unassembled WGS sequence"/>
</dbReference>
<dbReference type="AlphaFoldDB" id="A0A4R5L0C2"/>
<evidence type="ECO:0000256" key="1">
    <source>
        <dbReference type="SAM" id="MobiDB-lite"/>
    </source>
</evidence>
<feature type="compositionally biased region" description="Low complexity" evidence="1">
    <location>
        <begin position="49"/>
        <end position="59"/>
    </location>
</feature>
<evidence type="ECO:0000313" key="3">
    <source>
        <dbReference type="EMBL" id="TDG01069.1"/>
    </source>
</evidence>
<name>A0A4R5L0C2_9MICC</name>
<keyword evidence="4" id="KW-1185">Reference proteome</keyword>
<feature type="transmembrane region" description="Helical" evidence="2">
    <location>
        <begin position="6"/>
        <end position="22"/>
    </location>
</feature>
<feature type="region of interest" description="Disordered" evidence="1">
    <location>
        <begin position="35"/>
        <end position="119"/>
    </location>
</feature>
<keyword evidence="2" id="KW-1133">Transmembrane helix</keyword>
<evidence type="ECO:0000313" key="4">
    <source>
        <dbReference type="Proteomes" id="UP000295511"/>
    </source>
</evidence>
<comment type="caution">
    <text evidence="3">The sequence shown here is derived from an EMBL/GenBank/DDBJ whole genome shotgun (WGS) entry which is preliminary data.</text>
</comment>
<organism evidence="3 4">
    <name type="scientific">Arthrobacter terricola</name>
    <dbReference type="NCBI Taxonomy" id="2547396"/>
    <lineage>
        <taxon>Bacteria</taxon>
        <taxon>Bacillati</taxon>
        <taxon>Actinomycetota</taxon>
        <taxon>Actinomycetes</taxon>
        <taxon>Micrococcales</taxon>
        <taxon>Micrococcaceae</taxon>
        <taxon>Arthrobacter</taxon>
    </lineage>
</organism>
<evidence type="ECO:0000256" key="2">
    <source>
        <dbReference type="SAM" id="Phobius"/>
    </source>
</evidence>
<dbReference type="EMBL" id="SMRU01000003">
    <property type="protein sequence ID" value="TDG01069.1"/>
    <property type="molecule type" value="Genomic_DNA"/>
</dbReference>
<evidence type="ECO:0008006" key="5">
    <source>
        <dbReference type="Google" id="ProtNLM"/>
    </source>
</evidence>
<feature type="compositionally biased region" description="Low complexity" evidence="1">
    <location>
        <begin position="97"/>
        <end position="110"/>
    </location>
</feature>
<accession>A0A4R5L0C2</accession>
<reference evidence="3 4" key="1">
    <citation type="submission" date="2019-03" db="EMBL/GenBank/DDBJ databases">
        <title>Whole genome sequence of Arthrobacter sp JH1-1.</title>
        <authorList>
            <person name="Trinh H.N."/>
        </authorList>
    </citation>
    <scope>NUCLEOTIDE SEQUENCE [LARGE SCALE GENOMIC DNA]</scope>
    <source>
        <strain evidence="3 4">JH1-1</strain>
    </source>
</reference>
<dbReference type="OrthoDB" id="4950326at2"/>
<gene>
    <name evidence="3" type="ORF">E1809_03310</name>
</gene>
<feature type="compositionally biased region" description="Pro residues" evidence="1">
    <location>
        <begin position="60"/>
        <end position="75"/>
    </location>
</feature>